<sequence length="58" mass="6635">MGFLDPADPLVLFLEQDHGGLDLEEADEVAHYRQLADHLRLVALRPGEIIDRLRELIE</sequence>
<protein>
    <recommendedName>
        <fullName evidence="1">DUF5753 domain-containing protein</fullName>
    </recommendedName>
</protein>
<accession>A0A1T4TGH7</accession>
<feature type="domain" description="DUF5753" evidence="1">
    <location>
        <begin position="5"/>
        <end position="55"/>
    </location>
</feature>
<dbReference type="AlphaFoldDB" id="A0A1T4TGH7"/>
<organism evidence="2 3">
    <name type="scientific">Marinactinospora thermotolerans DSM 45154</name>
    <dbReference type="NCBI Taxonomy" id="1122192"/>
    <lineage>
        <taxon>Bacteria</taxon>
        <taxon>Bacillati</taxon>
        <taxon>Actinomycetota</taxon>
        <taxon>Actinomycetes</taxon>
        <taxon>Streptosporangiales</taxon>
        <taxon>Nocardiopsidaceae</taxon>
        <taxon>Marinactinospora</taxon>
    </lineage>
</organism>
<dbReference type="Pfam" id="PF19054">
    <property type="entry name" value="DUF5753"/>
    <property type="match status" value="1"/>
</dbReference>
<proteinExistence type="predicted"/>
<evidence type="ECO:0000313" key="2">
    <source>
        <dbReference type="EMBL" id="SKA39540.1"/>
    </source>
</evidence>
<dbReference type="EMBL" id="FUWS01000024">
    <property type="protein sequence ID" value="SKA39540.1"/>
    <property type="molecule type" value="Genomic_DNA"/>
</dbReference>
<reference evidence="2 3" key="1">
    <citation type="submission" date="2017-02" db="EMBL/GenBank/DDBJ databases">
        <authorList>
            <person name="Peterson S.W."/>
        </authorList>
    </citation>
    <scope>NUCLEOTIDE SEQUENCE [LARGE SCALE GENOMIC DNA]</scope>
    <source>
        <strain evidence="2 3">DSM 45154</strain>
    </source>
</reference>
<keyword evidence="3" id="KW-1185">Reference proteome</keyword>
<evidence type="ECO:0000313" key="3">
    <source>
        <dbReference type="Proteomes" id="UP000190637"/>
    </source>
</evidence>
<dbReference type="Proteomes" id="UP000190637">
    <property type="component" value="Unassembled WGS sequence"/>
</dbReference>
<dbReference type="InterPro" id="IPR043917">
    <property type="entry name" value="DUF5753"/>
</dbReference>
<name>A0A1T4TGH7_9ACTN</name>
<dbReference type="STRING" id="1122192.SAMN02745673_04993"/>
<evidence type="ECO:0000259" key="1">
    <source>
        <dbReference type="Pfam" id="PF19054"/>
    </source>
</evidence>
<gene>
    <name evidence="2" type="ORF">SAMN02745673_04993</name>
</gene>